<evidence type="ECO:0000256" key="1">
    <source>
        <dbReference type="SAM" id="Phobius"/>
    </source>
</evidence>
<name>A0A6A6EDS5_9PEZI</name>
<dbReference type="Proteomes" id="UP000800200">
    <property type="component" value="Unassembled WGS sequence"/>
</dbReference>
<evidence type="ECO:0000313" key="2">
    <source>
        <dbReference type="EMBL" id="KAF2189383.1"/>
    </source>
</evidence>
<proteinExistence type="predicted"/>
<keyword evidence="1" id="KW-1133">Transmembrane helix</keyword>
<keyword evidence="1" id="KW-0812">Transmembrane</keyword>
<gene>
    <name evidence="2" type="ORF">K469DRAFT_563909</name>
</gene>
<dbReference type="SUPFAM" id="SSF56672">
    <property type="entry name" value="DNA/RNA polymerases"/>
    <property type="match status" value="1"/>
</dbReference>
<feature type="non-terminal residue" evidence="2">
    <location>
        <position position="1"/>
    </location>
</feature>
<dbReference type="EMBL" id="ML994621">
    <property type="protein sequence ID" value="KAF2189383.1"/>
    <property type="molecule type" value="Genomic_DNA"/>
</dbReference>
<keyword evidence="3" id="KW-1185">Reference proteome</keyword>
<feature type="transmembrane region" description="Helical" evidence="1">
    <location>
        <begin position="12"/>
        <end position="28"/>
    </location>
</feature>
<organism evidence="2 3">
    <name type="scientific">Zopfia rhizophila CBS 207.26</name>
    <dbReference type="NCBI Taxonomy" id="1314779"/>
    <lineage>
        <taxon>Eukaryota</taxon>
        <taxon>Fungi</taxon>
        <taxon>Dikarya</taxon>
        <taxon>Ascomycota</taxon>
        <taxon>Pezizomycotina</taxon>
        <taxon>Dothideomycetes</taxon>
        <taxon>Dothideomycetes incertae sedis</taxon>
        <taxon>Zopfiaceae</taxon>
        <taxon>Zopfia</taxon>
    </lineage>
</organism>
<evidence type="ECO:0000313" key="3">
    <source>
        <dbReference type="Proteomes" id="UP000800200"/>
    </source>
</evidence>
<sequence>INYILREYLDVFIIVYLNNMLIYINGTLKEHVKYTKKKYVFYRIEVKFLRYLISQDRIVVNLDKTKDILS</sequence>
<evidence type="ECO:0008006" key="4">
    <source>
        <dbReference type="Google" id="ProtNLM"/>
    </source>
</evidence>
<reference evidence="2" key="1">
    <citation type="journal article" date="2020" name="Stud. Mycol.">
        <title>101 Dothideomycetes genomes: a test case for predicting lifestyles and emergence of pathogens.</title>
        <authorList>
            <person name="Haridas S."/>
            <person name="Albert R."/>
            <person name="Binder M."/>
            <person name="Bloem J."/>
            <person name="Labutti K."/>
            <person name="Salamov A."/>
            <person name="Andreopoulos B."/>
            <person name="Baker S."/>
            <person name="Barry K."/>
            <person name="Bills G."/>
            <person name="Bluhm B."/>
            <person name="Cannon C."/>
            <person name="Castanera R."/>
            <person name="Culley D."/>
            <person name="Daum C."/>
            <person name="Ezra D."/>
            <person name="Gonzalez J."/>
            <person name="Henrissat B."/>
            <person name="Kuo A."/>
            <person name="Liang C."/>
            <person name="Lipzen A."/>
            <person name="Lutzoni F."/>
            <person name="Magnuson J."/>
            <person name="Mondo S."/>
            <person name="Nolan M."/>
            <person name="Ohm R."/>
            <person name="Pangilinan J."/>
            <person name="Park H.-J."/>
            <person name="Ramirez L."/>
            <person name="Alfaro M."/>
            <person name="Sun H."/>
            <person name="Tritt A."/>
            <person name="Yoshinaga Y."/>
            <person name="Zwiers L.-H."/>
            <person name="Turgeon B."/>
            <person name="Goodwin S."/>
            <person name="Spatafora J."/>
            <person name="Crous P."/>
            <person name="Grigoriev I."/>
        </authorList>
    </citation>
    <scope>NUCLEOTIDE SEQUENCE</scope>
    <source>
        <strain evidence="2">CBS 207.26</strain>
    </source>
</reference>
<accession>A0A6A6EDS5</accession>
<keyword evidence="1" id="KW-0472">Membrane</keyword>
<dbReference type="InterPro" id="IPR043502">
    <property type="entry name" value="DNA/RNA_pol_sf"/>
</dbReference>
<protein>
    <recommendedName>
        <fullName evidence="4">Reverse transcriptase domain-containing protein</fullName>
    </recommendedName>
</protein>
<dbReference type="AlphaFoldDB" id="A0A6A6EDS5"/>